<sequence>IHPYLTFDVVVFRRGSKERSCSIDGKGSDDGTPISIRSDVMLAIHKVTADCKVPQTFMDVHGTIANVWGICRTIGGPVSQNTREIPESCGICSLSKVDPYPSIGIFPKCQPVFLQLFPKLFKGPIPFVYHYLLPIYGNVVIEPLTNILIIPEHGSSLYVKFGSVGKDQWIL</sequence>
<name>A0A7D9J7W2_PARCT</name>
<comment type="caution">
    <text evidence="1">The sequence shown here is derived from an EMBL/GenBank/DDBJ whole genome shotgun (WGS) entry which is preliminary data.</text>
</comment>
<feature type="non-terminal residue" evidence="1">
    <location>
        <position position="1"/>
    </location>
</feature>
<organism evidence="1 2">
    <name type="scientific">Paramuricea clavata</name>
    <name type="common">Red gorgonian</name>
    <name type="synonym">Violescent sea-whip</name>
    <dbReference type="NCBI Taxonomy" id="317549"/>
    <lineage>
        <taxon>Eukaryota</taxon>
        <taxon>Metazoa</taxon>
        <taxon>Cnidaria</taxon>
        <taxon>Anthozoa</taxon>
        <taxon>Octocorallia</taxon>
        <taxon>Malacalcyonacea</taxon>
        <taxon>Plexauridae</taxon>
        <taxon>Paramuricea</taxon>
    </lineage>
</organism>
<dbReference type="EMBL" id="CACRXK020012619">
    <property type="protein sequence ID" value="CAB4023668.1"/>
    <property type="molecule type" value="Genomic_DNA"/>
</dbReference>
<dbReference type="Proteomes" id="UP001152795">
    <property type="component" value="Unassembled WGS sequence"/>
</dbReference>
<accession>A0A7D9J7W2</accession>
<protein>
    <submittedName>
        <fullName evidence="1">---NA</fullName>
    </submittedName>
</protein>
<proteinExistence type="predicted"/>
<reference evidence="1" key="1">
    <citation type="submission" date="2020-04" db="EMBL/GenBank/DDBJ databases">
        <authorList>
            <person name="Alioto T."/>
            <person name="Alioto T."/>
            <person name="Gomez Garrido J."/>
        </authorList>
    </citation>
    <scope>NUCLEOTIDE SEQUENCE</scope>
    <source>
        <strain evidence="1">A484AB</strain>
    </source>
</reference>
<evidence type="ECO:0000313" key="2">
    <source>
        <dbReference type="Proteomes" id="UP001152795"/>
    </source>
</evidence>
<dbReference type="AlphaFoldDB" id="A0A7D9J7W2"/>
<keyword evidence="2" id="KW-1185">Reference proteome</keyword>
<evidence type="ECO:0000313" key="1">
    <source>
        <dbReference type="EMBL" id="CAB4023668.1"/>
    </source>
</evidence>
<gene>
    <name evidence="1" type="ORF">PACLA_8A061722</name>
</gene>